<feature type="transmembrane region" description="Helical" evidence="8">
    <location>
        <begin position="12"/>
        <end position="29"/>
    </location>
</feature>
<evidence type="ECO:0000256" key="6">
    <source>
        <dbReference type="ARBA" id="ARBA00022989"/>
    </source>
</evidence>
<evidence type="ECO:0000256" key="4">
    <source>
        <dbReference type="ARBA" id="ARBA00022475"/>
    </source>
</evidence>
<sequence>MTKDVRNAFKSGIPIFIGYVPAAIAFGILAKGCDITLLECFLFSAVVFAGASQFIALNLLMTGMGPGGIILTTLLVNFRHFLMSAYLSTRIGRIAKRYLFLMAFGVTDEVFSVLSFTTGHLSKTYVFVLQLSAYSGWVSGTVAGYILGGFLPQILTRSMGVALYALLLAILLPEMKRSVKAVILTIASGLLNTLLIKLDLLPNGWSIIVCILVIAWAGSFFITKQTGEKVYE</sequence>
<keyword evidence="7 8" id="KW-0472">Membrane</keyword>
<dbReference type="RefSeq" id="WP_092236972.1">
    <property type="nucleotide sequence ID" value="NZ_FNLL01000012.1"/>
</dbReference>
<evidence type="ECO:0000256" key="5">
    <source>
        <dbReference type="ARBA" id="ARBA00022692"/>
    </source>
</evidence>
<feature type="transmembrane region" description="Helical" evidence="8">
    <location>
        <begin position="142"/>
        <end position="172"/>
    </location>
</feature>
<feature type="transmembrane region" description="Helical" evidence="8">
    <location>
        <begin position="179"/>
        <end position="198"/>
    </location>
</feature>
<dbReference type="GO" id="GO:1903785">
    <property type="term" value="P:L-valine transmembrane transport"/>
    <property type="evidence" value="ECO:0007669"/>
    <property type="project" value="TreeGrafter"/>
</dbReference>
<evidence type="ECO:0000313" key="10">
    <source>
        <dbReference type="Proteomes" id="UP000199608"/>
    </source>
</evidence>
<evidence type="ECO:0000256" key="1">
    <source>
        <dbReference type="ARBA" id="ARBA00004651"/>
    </source>
</evidence>
<evidence type="ECO:0000256" key="8">
    <source>
        <dbReference type="SAM" id="Phobius"/>
    </source>
</evidence>
<name>A0A1H2JEV1_9BACT</name>
<dbReference type="GO" id="GO:0005886">
    <property type="term" value="C:plasma membrane"/>
    <property type="evidence" value="ECO:0007669"/>
    <property type="project" value="UniProtKB-SubCell"/>
</dbReference>
<keyword evidence="10" id="KW-1185">Reference proteome</keyword>
<comment type="similarity">
    <text evidence="2">Belongs to the AzlC family.</text>
</comment>
<keyword evidence="5 8" id="KW-0812">Transmembrane</keyword>
<dbReference type="Proteomes" id="UP000199608">
    <property type="component" value="Unassembled WGS sequence"/>
</dbReference>
<gene>
    <name evidence="9" type="ORF">SAMN04487931_11215</name>
</gene>
<keyword evidence="3" id="KW-0813">Transport</keyword>
<feature type="transmembrane region" description="Helical" evidence="8">
    <location>
        <begin position="99"/>
        <end position="122"/>
    </location>
</feature>
<dbReference type="AlphaFoldDB" id="A0A1H2JEV1"/>
<feature type="transmembrane region" description="Helical" evidence="8">
    <location>
        <begin position="204"/>
        <end position="223"/>
    </location>
</feature>
<proteinExistence type="inferred from homology"/>
<evidence type="ECO:0000313" key="9">
    <source>
        <dbReference type="EMBL" id="SDU54923.1"/>
    </source>
</evidence>
<dbReference type="Pfam" id="PF03591">
    <property type="entry name" value="AzlC"/>
    <property type="match status" value="1"/>
</dbReference>
<dbReference type="InterPro" id="IPR011606">
    <property type="entry name" value="Brnchd-chn_aa_trnsp_permease"/>
</dbReference>
<dbReference type="EMBL" id="FNLL01000012">
    <property type="protein sequence ID" value="SDU54923.1"/>
    <property type="molecule type" value="Genomic_DNA"/>
</dbReference>
<dbReference type="PANTHER" id="PTHR34979:SF1">
    <property type="entry name" value="INNER MEMBRANE PROTEIN YGAZ"/>
    <property type="match status" value="1"/>
</dbReference>
<reference evidence="10" key="1">
    <citation type="submission" date="2016-10" db="EMBL/GenBank/DDBJ databases">
        <authorList>
            <person name="Varghese N."/>
            <person name="Submissions S."/>
        </authorList>
    </citation>
    <scope>NUCLEOTIDE SEQUENCE [LARGE SCALE GENOMIC DNA]</scope>
    <source>
        <strain evidence="10">DSM 3384</strain>
    </source>
</reference>
<evidence type="ECO:0000256" key="3">
    <source>
        <dbReference type="ARBA" id="ARBA00022448"/>
    </source>
</evidence>
<accession>A0A1H2JEV1</accession>
<evidence type="ECO:0000256" key="7">
    <source>
        <dbReference type="ARBA" id="ARBA00023136"/>
    </source>
</evidence>
<keyword evidence="4" id="KW-1003">Cell membrane</keyword>
<comment type="subcellular location">
    <subcellularLocation>
        <location evidence="1">Cell membrane</location>
        <topology evidence="1">Multi-pass membrane protein</topology>
    </subcellularLocation>
</comment>
<organism evidence="9 10">
    <name type="scientific">Desulfobacula phenolica</name>
    <dbReference type="NCBI Taxonomy" id="90732"/>
    <lineage>
        <taxon>Bacteria</taxon>
        <taxon>Pseudomonadati</taxon>
        <taxon>Thermodesulfobacteriota</taxon>
        <taxon>Desulfobacteria</taxon>
        <taxon>Desulfobacterales</taxon>
        <taxon>Desulfobacteraceae</taxon>
        <taxon>Desulfobacula</taxon>
    </lineage>
</organism>
<evidence type="ECO:0000256" key="2">
    <source>
        <dbReference type="ARBA" id="ARBA00010735"/>
    </source>
</evidence>
<protein>
    <submittedName>
        <fullName evidence="9">4-azaleucine resistance probable transporter AzlC</fullName>
    </submittedName>
</protein>
<dbReference type="PANTHER" id="PTHR34979">
    <property type="entry name" value="INNER MEMBRANE PROTEIN YGAZ"/>
    <property type="match status" value="1"/>
</dbReference>
<keyword evidence="6 8" id="KW-1133">Transmembrane helix</keyword>